<proteinExistence type="predicted"/>
<gene>
    <name evidence="1" type="ORF">HAND00432_LOCUS2567</name>
</gene>
<organism evidence="1">
    <name type="scientific">Hemiselmis andersenii</name>
    <name type="common">Cryptophyte alga</name>
    <dbReference type="NCBI Taxonomy" id="464988"/>
    <lineage>
        <taxon>Eukaryota</taxon>
        <taxon>Cryptophyceae</taxon>
        <taxon>Cryptomonadales</taxon>
        <taxon>Hemiselmidaceae</taxon>
        <taxon>Hemiselmis</taxon>
    </lineage>
</organism>
<dbReference type="AlphaFoldDB" id="A0A7S1GTC1"/>
<dbReference type="EMBL" id="HBFX01004061">
    <property type="protein sequence ID" value="CAD8948049.1"/>
    <property type="molecule type" value="Transcribed_RNA"/>
</dbReference>
<sequence length="100" mass="11591">MTEMVHLRRRMLEDLLDHDKDCLLIMAQGLGLYEVLSSFVLIHAHKDTTVLVINAPKAVQQRLELDMRMQGCQVPARSINSEFTPEERSEVYRCVCLTWC</sequence>
<protein>
    <submittedName>
        <fullName evidence="1">Uncharacterized protein</fullName>
    </submittedName>
</protein>
<accession>A0A7S1GTC1</accession>
<reference evidence="1" key="1">
    <citation type="submission" date="2021-01" db="EMBL/GenBank/DDBJ databases">
        <authorList>
            <person name="Corre E."/>
            <person name="Pelletier E."/>
            <person name="Niang G."/>
            <person name="Scheremetjew M."/>
            <person name="Finn R."/>
            <person name="Kale V."/>
            <person name="Holt S."/>
            <person name="Cochrane G."/>
            <person name="Meng A."/>
            <person name="Brown T."/>
            <person name="Cohen L."/>
        </authorList>
    </citation>
    <scope>NUCLEOTIDE SEQUENCE</scope>
    <source>
        <strain evidence="1">CCMP644</strain>
    </source>
</reference>
<name>A0A7S1GTC1_HEMAN</name>
<evidence type="ECO:0000313" key="1">
    <source>
        <dbReference type="EMBL" id="CAD8948049.1"/>
    </source>
</evidence>